<dbReference type="Pfam" id="PF00083">
    <property type="entry name" value="Sugar_tr"/>
    <property type="match status" value="1"/>
</dbReference>
<sequence>MRSVIEAEMANGSSWMALLQIPDNRRRMLVVVLLGLFSQWSGNGAGFFLPCSRSRDGRHHQLQAREHYQRLSDDIQLDHGGSVGLCFRLPPPPYAVSGAGYGVLAMLFLFYFFFNFAFNALLYSYHVEDLPYSIRAKGFSVLMFFWKGASFVNAFLNPIDLQVLAWKFYAVYVGWLCVEVFCVYMFFPEASGRSLEGIAEVFDGPPSADERMRAEK</sequence>
<dbReference type="SUPFAM" id="SSF103473">
    <property type="entry name" value="MFS general substrate transporter"/>
    <property type="match status" value="1"/>
</dbReference>
<dbReference type="Gene3D" id="1.20.1250.20">
    <property type="entry name" value="MFS general substrate transporter like domains"/>
    <property type="match status" value="1"/>
</dbReference>
<dbReference type="VEuPathDB" id="FungiDB:FOMG_18887"/>
<comment type="subcellular location">
    <subcellularLocation>
        <location evidence="1">Membrane</location>
        <topology evidence="1">Multi-pass membrane protein</topology>
    </subcellularLocation>
</comment>
<feature type="transmembrane region" description="Helical" evidence="5">
    <location>
        <begin position="134"/>
        <end position="156"/>
    </location>
</feature>
<keyword evidence="4 5" id="KW-0472">Membrane</keyword>
<dbReference type="PANTHER" id="PTHR48022">
    <property type="entry name" value="PLASTIDIC GLUCOSE TRANSPORTER 4"/>
    <property type="match status" value="1"/>
</dbReference>
<reference evidence="6" key="2">
    <citation type="submission" date="2012-05" db="EMBL/GenBank/DDBJ databases">
        <title>Annotation of the Genome Sequence of Fusarium oxysporum f. sp. melonis 26406.</title>
        <authorList>
            <consortium name="The Broad Institute Genomics Platform"/>
            <person name="Ma L.-J."/>
            <person name="Corby-Kistler H."/>
            <person name="Broz K."/>
            <person name="Gale L.R."/>
            <person name="Jonkers W."/>
            <person name="O'Donnell K."/>
            <person name="Ploetz R."/>
            <person name="Steinberg C."/>
            <person name="Schwartz D.C."/>
            <person name="VanEtten H."/>
            <person name="Zhou S."/>
            <person name="Young S.K."/>
            <person name="Zeng Q."/>
            <person name="Gargeya S."/>
            <person name="Fitzgerald M."/>
            <person name="Abouelleil A."/>
            <person name="Alvarado L."/>
            <person name="Chapman S.B."/>
            <person name="Gainer-Dewar J."/>
            <person name="Goldberg J."/>
            <person name="Griggs A."/>
            <person name="Gujja S."/>
            <person name="Hansen M."/>
            <person name="Howarth C."/>
            <person name="Imamovic A."/>
            <person name="Ireland A."/>
            <person name="Larimer J."/>
            <person name="McCowan C."/>
            <person name="Murphy C."/>
            <person name="Pearson M."/>
            <person name="Poon T.W."/>
            <person name="Priest M."/>
            <person name="Roberts A."/>
            <person name="Saif S."/>
            <person name="Shea T."/>
            <person name="Sykes S."/>
            <person name="Wortman J."/>
            <person name="Nusbaum C."/>
            <person name="Birren B."/>
        </authorList>
    </citation>
    <scope>NUCLEOTIDE SEQUENCE</scope>
    <source>
        <strain evidence="6">26406</strain>
    </source>
</reference>
<accession>W9YYZ4</accession>
<dbReference type="PANTHER" id="PTHR48022:SF64">
    <property type="entry name" value="MAJOR FACILITATOR SUPERFAMILY (MFS) PROFILE DOMAIN-CONTAINING PROTEIN"/>
    <property type="match status" value="1"/>
</dbReference>
<keyword evidence="3 5" id="KW-1133">Transmembrane helix</keyword>
<evidence type="ECO:0000256" key="1">
    <source>
        <dbReference type="ARBA" id="ARBA00004141"/>
    </source>
</evidence>
<evidence type="ECO:0000256" key="2">
    <source>
        <dbReference type="ARBA" id="ARBA00022692"/>
    </source>
</evidence>
<dbReference type="InterPro" id="IPR050360">
    <property type="entry name" value="MFS_Sugar_Transporters"/>
</dbReference>
<dbReference type="InterPro" id="IPR036259">
    <property type="entry name" value="MFS_trans_sf"/>
</dbReference>
<dbReference type="GO" id="GO:0005351">
    <property type="term" value="F:carbohydrate:proton symporter activity"/>
    <property type="evidence" value="ECO:0007669"/>
    <property type="project" value="TreeGrafter"/>
</dbReference>
<evidence type="ECO:0000256" key="3">
    <source>
        <dbReference type="ARBA" id="ARBA00022989"/>
    </source>
</evidence>
<dbReference type="Proteomes" id="UP000030703">
    <property type="component" value="Unassembled WGS sequence"/>
</dbReference>
<keyword evidence="2 5" id="KW-0812">Transmembrane</keyword>
<evidence type="ECO:0000313" key="6">
    <source>
        <dbReference type="EMBL" id="EXK24380.1"/>
    </source>
</evidence>
<dbReference type="AlphaFoldDB" id="W9YYZ4"/>
<protein>
    <recommendedName>
        <fullName evidence="7">Major facilitator superfamily (MFS) profile domain-containing protein</fullName>
    </recommendedName>
</protein>
<feature type="transmembrane region" description="Helical" evidence="5">
    <location>
        <begin position="99"/>
        <end position="122"/>
    </location>
</feature>
<evidence type="ECO:0008006" key="7">
    <source>
        <dbReference type="Google" id="ProtNLM"/>
    </source>
</evidence>
<dbReference type="EMBL" id="JH659496">
    <property type="protein sequence ID" value="EXK24380.1"/>
    <property type="molecule type" value="Genomic_DNA"/>
</dbReference>
<gene>
    <name evidence="6" type="ORF">FOMG_18887</name>
</gene>
<feature type="transmembrane region" description="Helical" evidence="5">
    <location>
        <begin position="168"/>
        <end position="187"/>
    </location>
</feature>
<dbReference type="InterPro" id="IPR005828">
    <property type="entry name" value="MFS_sugar_transport-like"/>
</dbReference>
<evidence type="ECO:0000256" key="4">
    <source>
        <dbReference type="ARBA" id="ARBA00023136"/>
    </source>
</evidence>
<dbReference type="GO" id="GO:0016020">
    <property type="term" value="C:membrane"/>
    <property type="evidence" value="ECO:0007669"/>
    <property type="project" value="UniProtKB-SubCell"/>
</dbReference>
<organism evidence="6">
    <name type="scientific">Fusarium oxysporum f. sp. melonis 26406</name>
    <dbReference type="NCBI Taxonomy" id="1089452"/>
    <lineage>
        <taxon>Eukaryota</taxon>
        <taxon>Fungi</taxon>
        <taxon>Dikarya</taxon>
        <taxon>Ascomycota</taxon>
        <taxon>Pezizomycotina</taxon>
        <taxon>Sordariomycetes</taxon>
        <taxon>Hypocreomycetidae</taxon>
        <taxon>Hypocreales</taxon>
        <taxon>Nectriaceae</taxon>
        <taxon>Fusarium</taxon>
        <taxon>Fusarium oxysporum species complex</taxon>
    </lineage>
</organism>
<evidence type="ECO:0000256" key="5">
    <source>
        <dbReference type="SAM" id="Phobius"/>
    </source>
</evidence>
<proteinExistence type="predicted"/>
<reference evidence="6" key="1">
    <citation type="submission" date="2012-04" db="EMBL/GenBank/DDBJ databases">
        <title>The Genome Sequence of Fusarium oxysporum melonis.</title>
        <authorList>
            <consortium name="The Broad Institute Genome Sequencing Platform"/>
            <person name="Ma L.-J."/>
            <person name="Gale L.R."/>
            <person name="Schwartz D.C."/>
            <person name="Zhou S."/>
            <person name="Corby-Kistler H."/>
            <person name="Young S.K."/>
            <person name="Zeng Q."/>
            <person name="Gargeya S."/>
            <person name="Fitzgerald M."/>
            <person name="Haas B."/>
            <person name="Abouelleil A."/>
            <person name="Alvarado L."/>
            <person name="Arachchi H.M."/>
            <person name="Berlin A."/>
            <person name="Brown A."/>
            <person name="Chapman S.B."/>
            <person name="Chen Z."/>
            <person name="Dunbar C."/>
            <person name="Freedman E."/>
            <person name="Gearin G."/>
            <person name="Goldberg J."/>
            <person name="Griggs A."/>
            <person name="Gujja S."/>
            <person name="Heiman D."/>
            <person name="Howarth C."/>
            <person name="Larson L."/>
            <person name="Lui A."/>
            <person name="MacDonald P.J.P."/>
            <person name="Montmayeur A."/>
            <person name="Murphy C."/>
            <person name="Neiman D."/>
            <person name="Pearson M."/>
            <person name="Priest M."/>
            <person name="Roberts A."/>
            <person name="Saif S."/>
            <person name="Shea T."/>
            <person name="Shenoy N."/>
            <person name="Sisk P."/>
            <person name="Stolte C."/>
            <person name="Sykes S."/>
            <person name="Wortman J."/>
            <person name="Nusbaum C."/>
            <person name="Birren B."/>
        </authorList>
    </citation>
    <scope>NUCLEOTIDE SEQUENCE</scope>
    <source>
        <strain evidence="6">26406</strain>
    </source>
</reference>
<name>W9YYZ4_FUSOX</name>
<dbReference type="HOGENOM" id="CLU_001265_30_0_1"/>